<feature type="transmembrane region" description="Helical" evidence="7">
    <location>
        <begin position="410"/>
        <end position="433"/>
    </location>
</feature>
<keyword evidence="4 7" id="KW-1133">Transmembrane helix</keyword>
<keyword evidence="5 7" id="KW-0472">Membrane</keyword>
<feature type="compositionally biased region" description="Low complexity" evidence="6">
    <location>
        <begin position="1"/>
        <end position="16"/>
    </location>
</feature>
<dbReference type="InterPro" id="IPR011701">
    <property type="entry name" value="MFS"/>
</dbReference>
<dbReference type="OrthoDB" id="9771451at2"/>
<evidence type="ECO:0000313" key="9">
    <source>
        <dbReference type="Proteomes" id="UP000292118"/>
    </source>
</evidence>
<keyword evidence="3 7" id="KW-0812">Transmembrane</keyword>
<feature type="transmembrane region" description="Helical" evidence="7">
    <location>
        <begin position="252"/>
        <end position="273"/>
    </location>
</feature>
<evidence type="ECO:0000256" key="6">
    <source>
        <dbReference type="SAM" id="MobiDB-lite"/>
    </source>
</evidence>
<feature type="transmembrane region" description="Helical" evidence="7">
    <location>
        <begin position="374"/>
        <end position="398"/>
    </location>
</feature>
<organism evidence="8 9">
    <name type="scientific">Xylanimonas protaetiae</name>
    <dbReference type="NCBI Taxonomy" id="2509457"/>
    <lineage>
        <taxon>Bacteria</taxon>
        <taxon>Bacillati</taxon>
        <taxon>Actinomycetota</taxon>
        <taxon>Actinomycetes</taxon>
        <taxon>Micrococcales</taxon>
        <taxon>Promicromonosporaceae</taxon>
        <taxon>Xylanimonas</taxon>
    </lineage>
</organism>
<protein>
    <submittedName>
        <fullName evidence="8">MFS transporter</fullName>
    </submittedName>
</protein>
<dbReference type="SUPFAM" id="SSF103473">
    <property type="entry name" value="MFS general substrate transporter"/>
    <property type="match status" value="1"/>
</dbReference>
<evidence type="ECO:0000256" key="3">
    <source>
        <dbReference type="ARBA" id="ARBA00022692"/>
    </source>
</evidence>
<evidence type="ECO:0000256" key="5">
    <source>
        <dbReference type="ARBA" id="ARBA00023136"/>
    </source>
</evidence>
<evidence type="ECO:0000256" key="1">
    <source>
        <dbReference type="ARBA" id="ARBA00004141"/>
    </source>
</evidence>
<dbReference type="PANTHER" id="PTHR23515">
    <property type="entry name" value="HIGH-AFFINITY NITRATE TRANSPORTER 2.3"/>
    <property type="match status" value="1"/>
</dbReference>
<gene>
    <name evidence="8" type="ORF">ET471_13925</name>
</gene>
<reference evidence="8 9" key="1">
    <citation type="submission" date="2019-01" db="EMBL/GenBank/DDBJ databases">
        <title>Genome sequencing of strain FW10M-9.</title>
        <authorList>
            <person name="Heo J."/>
            <person name="Kim S.-J."/>
            <person name="Kim J.-S."/>
            <person name="Hong S.-B."/>
            <person name="Kwon S.-W."/>
        </authorList>
    </citation>
    <scope>NUCLEOTIDE SEQUENCE [LARGE SCALE GENOMIC DNA]</scope>
    <source>
        <strain evidence="8 9">FW10M-9</strain>
    </source>
</reference>
<evidence type="ECO:0000256" key="2">
    <source>
        <dbReference type="ARBA" id="ARBA00008432"/>
    </source>
</evidence>
<comment type="subcellular location">
    <subcellularLocation>
        <location evidence="1">Membrane</location>
        <topology evidence="1">Multi-pass membrane protein</topology>
    </subcellularLocation>
</comment>
<feature type="transmembrane region" description="Helical" evidence="7">
    <location>
        <begin position="86"/>
        <end position="104"/>
    </location>
</feature>
<dbReference type="Proteomes" id="UP000292118">
    <property type="component" value="Chromosome"/>
</dbReference>
<dbReference type="GO" id="GO:0015112">
    <property type="term" value="F:nitrate transmembrane transporter activity"/>
    <property type="evidence" value="ECO:0007669"/>
    <property type="project" value="InterPro"/>
</dbReference>
<feature type="transmembrane region" description="Helical" evidence="7">
    <location>
        <begin position="116"/>
        <end position="135"/>
    </location>
</feature>
<evidence type="ECO:0000313" key="8">
    <source>
        <dbReference type="EMBL" id="QAY70990.1"/>
    </source>
</evidence>
<dbReference type="GO" id="GO:0016020">
    <property type="term" value="C:membrane"/>
    <property type="evidence" value="ECO:0007669"/>
    <property type="project" value="UniProtKB-SubCell"/>
</dbReference>
<sequence length="443" mass="45394">MAVQTTQTTPTTVPATGSAARRPGRWIDRWDPEDAAFWAARGRRVARRNLAMSVVAELLGFSVWALWSIVVPQLPAAGFTLTADQMFWLIAVPSLVGAFLRLPYTFAVPLFGGRNWTVVSALLLLLPTTALAVVVQRPDTSFGVLLGVAALAGFGGGNFASSMANISFFYPAAEKGKALGLNAAGGNLGTAAVQLAVPFVIVAGGGLALERAGLMFVPLVLVAAVLAWRFMDNLATARSDPRTYAAAARLPHTWIISAIYIGTFGSFIGYSGAFPTLLAGVFPHVGLKVAFLGALVGSLARPLGGILADRVGGARVTIAAFGVMAAGTLGAVVALQRHDFGLFLGAFLVLFVATGIGNGSVYRMIPAVFRETGAGAGAAAGCIGIAGAVGALGGFLVPRGFAVSTTATGSLVPALLVFVGVYVALAALTAAVYTRGRMGAVRV</sequence>
<dbReference type="Pfam" id="PF07690">
    <property type="entry name" value="MFS_1"/>
    <property type="match status" value="1"/>
</dbReference>
<feature type="transmembrane region" description="Helical" evidence="7">
    <location>
        <begin position="341"/>
        <end position="362"/>
    </location>
</feature>
<feature type="transmembrane region" description="Helical" evidence="7">
    <location>
        <begin position="50"/>
        <end position="74"/>
    </location>
</feature>
<feature type="region of interest" description="Disordered" evidence="6">
    <location>
        <begin position="1"/>
        <end position="21"/>
    </location>
</feature>
<feature type="transmembrane region" description="Helical" evidence="7">
    <location>
        <begin position="285"/>
        <end position="304"/>
    </location>
</feature>
<evidence type="ECO:0000256" key="4">
    <source>
        <dbReference type="ARBA" id="ARBA00022989"/>
    </source>
</evidence>
<feature type="transmembrane region" description="Helical" evidence="7">
    <location>
        <begin position="212"/>
        <end position="231"/>
    </location>
</feature>
<name>A0A4P6F4X8_9MICO</name>
<proteinExistence type="inferred from homology"/>
<dbReference type="RefSeq" id="WP_129189258.1">
    <property type="nucleotide sequence ID" value="NZ_CP035493.1"/>
</dbReference>
<dbReference type="InterPro" id="IPR036259">
    <property type="entry name" value="MFS_trans_sf"/>
</dbReference>
<feature type="transmembrane region" description="Helical" evidence="7">
    <location>
        <begin position="316"/>
        <end position="335"/>
    </location>
</feature>
<dbReference type="KEGG" id="xya:ET471_13925"/>
<dbReference type="InterPro" id="IPR044772">
    <property type="entry name" value="NO3_transporter"/>
</dbReference>
<dbReference type="Gene3D" id="1.20.1250.20">
    <property type="entry name" value="MFS general substrate transporter like domains"/>
    <property type="match status" value="1"/>
</dbReference>
<feature type="transmembrane region" description="Helical" evidence="7">
    <location>
        <begin position="141"/>
        <end position="160"/>
    </location>
</feature>
<keyword evidence="9" id="KW-1185">Reference proteome</keyword>
<evidence type="ECO:0000256" key="7">
    <source>
        <dbReference type="SAM" id="Phobius"/>
    </source>
</evidence>
<accession>A0A4P6F4X8</accession>
<dbReference type="AlphaFoldDB" id="A0A4P6F4X8"/>
<dbReference type="EMBL" id="CP035493">
    <property type="protein sequence ID" value="QAY70990.1"/>
    <property type="molecule type" value="Genomic_DNA"/>
</dbReference>
<comment type="similarity">
    <text evidence="2">Belongs to the major facilitator superfamily. Nitrate/nitrite porter (TC 2.A.1.8) family.</text>
</comment>
<feature type="transmembrane region" description="Helical" evidence="7">
    <location>
        <begin position="181"/>
        <end position="206"/>
    </location>
</feature>